<dbReference type="InterPro" id="IPR041916">
    <property type="entry name" value="Anti_sigma_zinc_sf"/>
</dbReference>
<keyword evidence="2" id="KW-0804">Transcription</keyword>
<sequence>MDDRSGCAEIGELLPDVAAGVAAGDERARVFAHLGGCPACRRELAALSHVADELLTLAPAVTPPAGFAASLMRRLAPPPRRRRWWPGRAARVALTVLLAAVAGSGATMRATADDRREAHHCRERPLAERALAAADGTAGGRAFGYGGSPPWLFLTVALPAAGGVYDVHLVTRDGRSRAIGAVPVSAGGGSWGVALDVPFDQVAEVRLAGSAGPPLAAAFG</sequence>
<evidence type="ECO:0000313" key="5">
    <source>
        <dbReference type="Proteomes" id="UP001230908"/>
    </source>
</evidence>
<evidence type="ECO:0000256" key="1">
    <source>
        <dbReference type="ARBA" id="ARBA00023015"/>
    </source>
</evidence>
<dbReference type="RefSeq" id="WP_308711314.1">
    <property type="nucleotide sequence ID" value="NZ_JAVHUY010000004.1"/>
</dbReference>
<protein>
    <submittedName>
        <fullName evidence="4">Zf-HC2 domain-containing protein</fullName>
    </submittedName>
</protein>
<evidence type="ECO:0000259" key="3">
    <source>
        <dbReference type="Pfam" id="PF13490"/>
    </source>
</evidence>
<reference evidence="4 5" key="1">
    <citation type="submission" date="2023-08" db="EMBL/GenBank/DDBJ databases">
        <title>Phytohabitans sansha sp. nov., isolated from marine sediment.</title>
        <authorList>
            <person name="Zhao Y."/>
            <person name="Yi K."/>
        </authorList>
    </citation>
    <scope>NUCLEOTIDE SEQUENCE [LARGE SCALE GENOMIC DNA]</scope>
    <source>
        <strain evidence="4 5">ZYX-F-186</strain>
    </source>
</reference>
<dbReference type="EMBL" id="JAVHUY010000004">
    <property type="protein sequence ID" value="MDQ7904040.1"/>
    <property type="molecule type" value="Genomic_DNA"/>
</dbReference>
<organism evidence="4 5">
    <name type="scientific">Phytohabitans maris</name>
    <dbReference type="NCBI Taxonomy" id="3071409"/>
    <lineage>
        <taxon>Bacteria</taxon>
        <taxon>Bacillati</taxon>
        <taxon>Actinomycetota</taxon>
        <taxon>Actinomycetes</taxon>
        <taxon>Micromonosporales</taxon>
        <taxon>Micromonosporaceae</taxon>
    </lineage>
</organism>
<keyword evidence="5" id="KW-1185">Reference proteome</keyword>
<dbReference type="Gene3D" id="1.10.10.1320">
    <property type="entry name" value="Anti-sigma factor, zinc-finger domain"/>
    <property type="match status" value="1"/>
</dbReference>
<feature type="domain" description="Putative zinc-finger" evidence="3">
    <location>
        <begin position="7"/>
        <end position="41"/>
    </location>
</feature>
<comment type="caution">
    <text evidence="4">The sequence shown here is derived from an EMBL/GenBank/DDBJ whole genome shotgun (WGS) entry which is preliminary data.</text>
</comment>
<gene>
    <name evidence="4" type="ORF">RB614_05825</name>
</gene>
<dbReference type="InterPro" id="IPR027383">
    <property type="entry name" value="Znf_put"/>
</dbReference>
<evidence type="ECO:0000256" key="2">
    <source>
        <dbReference type="ARBA" id="ARBA00023163"/>
    </source>
</evidence>
<dbReference type="Pfam" id="PF13490">
    <property type="entry name" value="zf-HC2"/>
    <property type="match status" value="1"/>
</dbReference>
<name>A0ABU0ZCJ3_9ACTN</name>
<proteinExistence type="predicted"/>
<keyword evidence="1" id="KW-0805">Transcription regulation</keyword>
<dbReference type="Proteomes" id="UP001230908">
    <property type="component" value="Unassembled WGS sequence"/>
</dbReference>
<accession>A0ABU0ZCJ3</accession>
<evidence type="ECO:0000313" key="4">
    <source>
        <dbReference type="EMBL" id="MDQ7904040.1"/>
    </source>
</evidence>